<reference evidence="2 3" key="1">
    <citation type="journal article" date="2016" name="Mol. Biol. Evol.">
        <title>Comparative Genomics of Early-Diverging Mushroom-Forming Fungi Provides Insights into the Origins of Lignocellulose Decay Capabilities.</title>
        <authorList>
            <person name="Nagy L.G."/>
            <person name="Riley R."/>
            <person name="Tritt A."/>
            <person name="Adam C."/>
            <person name="Daum C."/>
            <person name="Floudas D."/>
            <person name="Sun H."/>
            <person name="Yadav J.S."/>
            <person name="Pangilinan J."/>
            <person name="Larsson K.H."/>
            <person name="Matsuura K."/>
            <person name="Barry K."/>
            <person name="Labutti K."/>
            <person name="Kuo R."/>
            <person name="Ohm R.A."/>
            <person name="Bhattacharya S.S."/>
            <person name="Shirouzu T."/>
            <person name="Yoshinaga Y."/>
            <person name="Martin F.M."/>
            <person name="Grigoriev I.V."/>
            <person name="Hibbett D.S."/>
        </authorList>
    </citation>
    <scope>NUCLEOTIDE SEQUENCE [LARGE SCALE GENOMIC DNA]</scope>
    <source>
        <strain evidence="2 3">93-53</strain>
    </source>
</reference>
<feature type="compositionally biased region" description="Basic and acidic residues" evidence="1">
    <location>
        <begin position="12"/>
        <end position="25"/>
    </location>
</feature>
<gene>
    <name evidence="2" type="ORF">LAESUDRAFT_732837</name>
</gene>
<proteinExistence type="predicted"/>
<protein>
    <submittedName>
        <fullName evidence="2">Uncharacterized protein</fullName>
    </submittedName>
</protein>
<evidence type="ECO:0000313" key="3">
    <source>
        <dbReference type="Proteomes" id="UP000076871"/>
    </source>
</evidence>
<dbReference type="InParanoid" id="A0A165AXF3"/>
<dbReference type="OrthoDB" id="7691805at2759"/>
<accession>A0A165AXF3</accession>
<dbReference type="GeneID" id="63827340"/>
<keyword evidence="3" id="KW-1185">Reference proteome</keyword>
<dbReference type="EMBL" id="KV427712">
    <property type="protein sequence ID" value="KZS99839.1"/>
    <property type="molecule type" value="Genomic_DNA"/>
</dbReference>
<dbReference type="RefSeq" id="XP_040757580.1">
    <property type="nucleotide sequence ID" value="XM_040910311.1"/>
</dbReference>
<evidence type="ECO:0000313" key="2">
    <source>
        <dbReference type="EMBL" id="KZS99839.1"/>
    </source>
</evidence>
<name>A0A165AXF3_9APHY</name>
<dbReference type="AlphaFoldDB" id="A0A165AXF3"/>
<sequence>MPSTSKLNGKQPKSDKKYEEKQEEKEGSDDSEDLVVKVTSTRGTTASPILRLFIAHALTQHSLPTDHWILDSSTTAFMSSHHDWFIQFTNLTLPRHNIYYVLQLQGNLLSTSRLTEQGQTLTFCGDTCKITCNGETTGLAHKTYGLYVLASIQHAPMRAFVVRADSFTDPNEYSLEALAAKTMMHRMNIVKWHHKACHMGTKLTLQMVYQGTVSNTNTVSNATHDVKTSKPIQTGIKPSATHICMHGCMAHNARLDVNGRTHDTQNAASDEGVHIWQICTVIDPGLQHEVQGKLPSSSASTPHSPHERRAARIVIVAAEHDPTPPPLDASSSTSTGDDDNDSSNDKDDEGNTVPSPSYHITLPCQTASNCSPPSPPQCENEKEHLPAISKAAASLSHTRTQCAATPAPTPKAPKSHLISALISAHPVPIRDDNLWSSVSAYKPKTFSGGLGAKTKWAVETPEGRTCIKWAQSNAIRLTWALRVTQLMKNLGESTSDADQWILATMEELTPIVKATLNDEYDRPRTAIGHDPGKVTRCRQHTAARVLSAQTDSRNPTPQALTIQSVQVTTCAEDPRSRTVQAA</sequence>
<evidence type="ECO:0000256" key="1">
    <source>
        <dbReference type="SAM" id="MobiDB-lite"/>
    </source>
</evidence>
<organism evidence="2 3">
    <name type="scientific">Laetiporus sulphureus 93-53</name>
    <dbReference type="NCBI Taxonomy" id="1314785"/>
    <lineage>
        <taxon>Eukaryota</taxon>
        <taxon>Fungi</taxon>
        <taxon>Dikarya</taxon>
        <taxon>Basidiomycota</taxon>
        <taxon>Agaricomycotina</taxon>
        <taxon>Agaricomycetes</taxon>
        <taxon>Polyporales</taxon>
        <taxon>Laetiporus</taxon>
    </lineage>
</organism>
<feature type="region of interest" description="Disordered" evidence="1">
    <location>
        <begin position="318"/>
        <end position="384"/>
    </location>
</feature>
<dbReference type="Proteomes" id="UP000076871">
    <property type="component" value="Unassembled WGS sequence"/>
</dbReference>
<feature type="region of interest" description="Disordered" evidence="1">
    <location>
        <begin position="1"/>
        <end position="34"/>
    </location>
</feature>
<feature type="compositionally biased region" description="Acidic residues" evidence="1">
    <location>
        <begin position="336"/>
        <end position="350"/>
    </location>
</feature>